<feature type="region of interest" description="Disordered" evidence="1">
    <location>
        <begin position="169"/>
        <end position="215"/>
    </location>
</feature>
<dbReference type="Gene3D" id="2.60.40.10">
    <property type="entry name" value="Immunoglobulins"/>
    <property type="match status" value="1"/>
</dbReference>
<sequence length="215" mass="24074">MRTGQTKSFLLPELHWIHLLIFFITPITGALTDEDVIKARLGGSASFNFKVTTGMKVILAVWKKCPDQKVFVFSPVYGLEILDNNYAGRISVKSNQDIILDKLQESDFVNYCYELTTFPNGSLQGQNKLEKTTENGAVPIMMISVGCSIGLMVLCAIIIGGVCYKKRKSNTASHPGGPPGSQLSVRMKNKKRPKRLRSQNEEEVENEDLYYMDMN</sequence>
<dbReference type="GeneID" id="113048925"/>
<dbReference type="Proteomes" id="UP000515129">
    <property type="component" value="Chromosome 30"/>
</dbReference>
<dbReference type="RefSeq" id="XP_026066679.1">
    <property type="nucleotide sequence ID" value="XM_026210894.1"/>
</dbReference>
<dbReference type="KEGG" id="caua:113048925"/>
<gene>
    <name evidence="4" type="primary">LOC113048925</name>
</gene>
<dbReference type="InterPro" id="IPR013783">
    <property type="entry name" value="Ig-like_fold"/>
</dbReference>
<keyword evidence="2" id="KW-0472">Membrane</keyword>
<feature type="compositionally biased region" description="Basic residues" evidence="1">
    <location>
        <begin position="187"/>
        <end position="197"/>
    </location>
</feature>
<evidence type="ECO:0000256" key="2">
    <source>
        <dbReference type="SAM" id="Phobius"/>
    </source>
</evidence>
<evidence type="ECO:0000313" key="3">
    <source>
        <dbReference type="Proteomes" id="UP000515129"/>
    </source>
</evidence>
<organism evidence="3 4">
    <name type="scientific">Carassius auratus</name>
    <name type="common">Goldfish</name>
    <dbReference type="NCBI Taxonomy" id="7957"/>
    <lineage>
        <taxon>Eukaryota</taxon>
        <taxon>Metazoa</taxon>
        <taxon>Chordata</taxon>
        <taxon>Craniata</taxon>
        <taxon>Vertebrata</taxon>
        <taxon>Euteleostomi</taxon>
        <taxon>Actinopterygii</taxon>
        <taxon>Neopterygii</taxon>
        <taxon>Teleostei</taxon>
        <taxon>Ostariophysi</taxon>
        <taxon>Cypriniformes</taxon>
        <taxon>Cyprinidae</taxon>
        <taxon>Cyprininae</taxon>
        <taxon>Carassius</taxon>
    </lineage>
</organism>
<feature type="transmembrane region" description="Helical" evidence="2">
    <location>
        <begin position="140"/>
        <end position="164"/>
    </location>
</feature>
<name>A0A6P6K3A4_CARAU</name>
<dbReference type="AlphaFoldDB" id="A0A6P6K3A4"/>
<evidence type="ECO:0000256" key="1">
    <source>
        <dbReference type="SAM" id="MobiDB-lite"/>
    </source>
</evidence>
<proteinExistence type="predicted"/>
<feature type="compositionally biased region" description="Acidic residues" evidence="1">
    <location>
        <begin position="201"/>
        <end position="215"/>
    </location>
</feature>
<keyword evidence="3" id="KW-1185">Reference proteome</keyword>
<keyword evidence="2" id="KW-1133">Transmembrane helix</keyword>
<dbReference type="OrthoDB" id="9948163at2759"/>
<reference evidence="4" key="1">
    <citation type="submission" date="2025-08" db="UniProtKB">
        <authorList>
            <consortium name="RefSeq"/>
        </authorList>
    </citation>
    <scope>IDENTIFICATION</scope>
    <source>
        <strain evidence="4">Wakin</strain>
        <tissue evidence="4">Muscle</tissue>
    </source>
</reference>
<accession>A0A6P6K3A4</accession>
<protein>
    <submittedName>
        <fullName evidence="4">Uncharacterized protein LOC113048925</fullName>
    </submittedName>
</protein>
<evidence type="ECO:0000313" key="4">
    <source>
        <dbReference type="RefSeq" id="XP_026066679.1"/>
    </source>
</evidence>
<keyword evidence="2" id="KW-0812">Transmembrane</keyword>